<evidence type="ECO:0000259" key="2">
    <source>
        <dbReference type="PROSITE" id="PS51959"/>
    </source>
</evidence>
<keyword evidence="5" id="KW-1185">Reference proteome</keyword>
<gene>
    <name evidence="4" type="ORF">DA73_0220900</name>
    <name evidence="3" type="ORF">DA73_0400016725</name>
</gene>
<accession>A0A0C1NDR6</accession>
<dbReference type="SUPFAM" id="SSF142877">
    <property type="entry name" value="EndoU-like"/>
    <property type="match status" value="1"/>
</dbReference>
<dbReference type="InterPro" id="IPR018998">
    <property type="entry name" value="EndoU_C"/>
</dbReference>
<dbReference type="OrthoDB" id="291334at2"/>
<evidence type="ECO:0000313" key="3">
    <source>
        <dbReference type="EMBL" id="KAF3886946.1"/>
    </source>
</evidence>
<dbReference type="GO" id="GO:0016787">
    <property type="term" value="F:hydrolase activity"/>
    <property type="evidence" value="ECO:0007669"/>
    <property type="project" value="UniProtKB-KW"/>
</dbReference>
<feature type="domain" description="EndoU" evidence="2">
    <location>
        <begin position="1"/>
        <end position="122"/>
    </location>
</feature>
<protein>
    <recommendedName>
        <fullName evidence="2">EndoU domain-containing protein</fullName>
    </recommendedName>
</protein>
<evidence type="ECO:0000313" key="4">
    <source>
        <dbReference type="EMBL" id="KIE10911.1"/>
    </source>
</evidence>
<organism evidence="4">
    <name type="scientific">Tolypothrix bouteillei VB521301</name>
    <dbReference type="NCBI Taxonomy" id="1479485"/>
    <lineage>
        <taxon>Bacteria</taxon>
        <taxon>Bacillati</taxon>
        <taxon>Cyanobacteriota</taxon>
        <taxon>Cyanophyceae</taxon>
        <taxon>Nostocales</taxon>
        <taxon>Tolypothrichaceae</taxon>
        <taxon>Tolypothrix</taxon>
    </lineage>
</organism>
<reference evidence="4" key="1">
    <citation type="journal article" date="2015" name="Genome Announc.">
        <title>Draft Genome Sequence of Tolypothrix boutellei Strain VB521301.</title>
        <authorList>
            <person name="Chandrababunaidu M.M."/>
            <person name="Singh D."/>
            <person name="Sen D."/>
            <person name="Bhan S."/>
            <person name="Das S."/>
            <person name="Gupta A."/>
            <person name="Adhikary S.P."/>
            <person name="Tripathy S."/>
        </authorList>
    </citation>
    <scope>NUCLEOTIDE SEQUENCE</scope>
    <source>
        <strain evidence="4">VB521301</strain>
    </source>
</reference>
<name>A0A0C1NDR6_9CYAN</name>
<dbReference type="AlphaFoldDB" id="A0A0C1NDR6"/>
<dbReference type="PROSITE" id="PS51959">
    <property type="entry name" value="ENDOU"/>
    <property type="match status" value="1"/>
</dbReference>
<reference evidence="3" key="2">
    <citation type="submission" date="2019-11" db="EMBL/GenBank/DDBJ databases">
        <title>Improved Assembly of Tolypothrix boutellei genome.</title>
        <authorList>
            <person name="Sarangi A.N."/>
            <person name="Mukherjee M."/>
            <person name="Ghosh S."/>
            <person name="Singh D."/>
            <person name="Das A."/>
            <person name="Kant S."/>
            <person name="Prusty A."/>
            <person name="Tripathy S."/>
        </authorList>
    </citation>
    <scope>NUCLEOTIDE SEQUENCE</scope>
    <source>
        <strain evidence="3">VB521301</strain>
    </source>
</reference>
<dbReference type="EMBL" id="JHEG02000048">
    <property type="protein sequence ID" value="KIE10911.1"/>
    <property type="molecule type" value="Genomic_DNA"/>
</dbReference>
<dbReference type="EMBL" id="JHEG04000001">
    <property type="protein sequence ID" value="KAF3886946.1"/>
    <property type="molecule type" value="Genomic_DNA"/>
</dbReference>
<sequence>MFSWYKYYLDENFVFEGKMSDSIDFLSWQGKEGDETPDVVTLSYRWRAFDYEAKKFRPLTKPIGGFWVGPSAEGLMAMGTVRFLNDVFAPKKAEINKVLYNLSLFRSPNDRNLRTFYPEFVKML</sequence>
<comment type="caution">
    <text evidence="4">The sequence shown here is derived from an EMBL/GenBank/DDBJ whole genome shotgun (WGS) entry which is preliminary data.</text>
</comment>
<dbReference type="InterPro" id="IPR037227">
    <property type="entry name" value="EndoU-like"/>
</dbReference>
<proteinExistence type="predicted"/>
<evidence type="ECO:0000256" key="1">
    <source>
        <dbReference type="ARBA" id="ARBA00022801"/>
    </source>
</evidence>
<dbReference type="GO" id="GO:0004521">
    <property type="term" value="F:RNA endonuclease activity"/>
    <property type="evidence" value="ECO:0007669"/>
    <property type="project" value="InterPro"/>
</dbReference>
<keyword evidence="1" id="KW-0378">Hydrolase</keyword>
<dbReference type="RefSeq" id="WP_038072761.1">
    <property type="nucleotide sequence ID" value="NZ_JHEG04000001.1"/>
</dbReference>
<evidence type="ECO:0000313" key="5">
    <source>
        <dbReference type="Proteomes" id="UP000029738"/>
    </source>
</evidence>
<dbReference type="Proteomes" id="UP000029738">
    <property type="component" value="Unassembled WGS sequence"/>
</dbReference>